<protein>
    <submittedName>
        <fullName evidence="1">Uncharacterized protein</fullName>
    </submittedName>
</protein>
<keyword evidence="2" id="KW-1185">Reference proteome</keyword>
<comment type="caution">
    <text evidence="1">The sequence shown here is derived from an EMBL/GenBank/DDBJ whole genome shotgun (WGS) entry which is preliminary data.</text>
</comment>
<evidence type="ECO:0000313" key="1">
    <source>
        <dbReference type="EMBL" id="GLS28092.1"/>
    </source>
</evidence>
<dbReference type="EMBL" id="BSPD01000101">
    <property type="protein sequence ID" value="GLS28092.1"/>
    <property type="molecule type" value="Genomic_DNA"/>
</dbReference>
<proteinExistence type="predicted"/>
<dbReference type="Proteomes" id="UP001156870">
    <property type="component" value="Unassembled WGS sequence"/>
</dbReference>
<dbReference type="AlphaFoldDB" id="A0AA37TFE1"/>
<dbReference type="RefSeq" id="WP_232595549.1">
    <property type="nucleotide sequence ID" value="NZ_BSPD01000101.1"/>
</dbReference>
<accession>A0AA37TFE1</accession>
<sequence length="185" mass="20814">MSDTKTKAIGFLYTLTTNNEVRQSWAVNPTWDEFFESDSDPIVDTFNNIGGYASGRFSNPEQNEKEWQTAVVSMNDQIVEGVIDGDLSSSDFATGMKQRLAVLISNIVYNADDRQSFLDNPQSYIDNLSSDESAEMNFSSEFKDHLVKFGELVQGGEKDKAKSYLTEVLNGDMVAQYLKEQSLIW</sequence>
<evidence type="ECO:0000313" key="2">
    <source>
        <dbReference type="Proteomes" id="UP001156870"/>
    </source>
</evidence>
<name>A0AA37TFE1_9GAMM</name>
<reference evidence="1 2" key="1">
    <citation type="journal article" date="2014" name="Int. J. Syst. Evol. Microbiol.">
        <title>Complete genome sequence of Corynebacterium casei LMG S-19264T (=DSM 44701T), isolated from a smear-ripened cheese.</title>
        <authorList>
            <consortium name="US DOE Joint Genome Institute (JGI-PGF)"/>
            <person name="Walter F."/>
            <person name="Albersmeier A."/>
            <person name="Kalinowski J."/>
            <person name="Ruckert C."/>
        </authorList>
    </citation>
    <scope>NUCLEOTIDE SEQUENCE [LARGE SCALE GENOMIC DNA]</scope>
    <source>
        <strain evidence="1 2">NBRC 110095</strain>
    </source>
</reference>
<gene>
    <name evidence="1" type="ORF">GCM10007877_38110</name>
</gene>
<organism evidence="1 2">
    <name type="scientific">Marinibactrum halimedae</name>
    <dbReference type="NCBI Taxonomy" id="1444977"/>
    <lineage>
        <taxon>Bacteria</taxon>
        <taxon>Pseudomonadati</taxon>
        <taxon>Pseudomonadota</taxon>
        <taxon>Gammaproteobacteria</taxon>
        <taxon>Cellvibrionales</taxon>
        <taxon>Cellvibrionaceae</taxon>
        <taxon>Marinibactrum</taxon>
    </lineage>
</organism>